<feature type="transmembrane region" description="Helical" evidence="6">
    <location>
        <begin position="235"/>
        <end position="256"/>
    </location>
</feature>
<keyword evidence="4 6" id="KW-1133">Transmembrane helix</keyword>
<evidence type="ECO:0000256" key="2">
    <source>
        <dbReference type="ARBA" id="ARBA00008789"/>
    </source>
</evidence>
<dbReference type="GeneID" id="108933098"/>
<dbReference type="OrthoDB" id="10037417at2759"/>
<feature type="transmembrane region" description="Helical" evidence="6">
    <location>
        <begin position="350"/>
        <end position="372"/>
    </location>
</feature>
<dbReference type="InterPro" id="IPR051773">
    <property type="entry name" value="XK-related_adapter"/>
</dbReference>
<proteinExistence type="inferred from homology"/>
<evidence type="ECO:0000256" key="6">
    <source>
        <dbReference type="RuleBase" id="RU910716"/>
    </source>
</evidence>
<feature type="transmembrane region" description="Helical" evidence="6">
    <location>
        <begin position="318"/>
        <end position="338"/>
    </location>
</feature>
<comment type="similarity">
    <text evidence="2 6">Belongs to the XK family.</text>
</comment>
<feature type="transmembrane region" description="Helical" evidence="6">
    <location>
        <begin position="36"/>
        <end position="58"/>
    </location>
</feature>
<evidence type="ECO:0000313" key="8">
    <source>
        <dbReference type="Proteomes" id="UP000694397"/>
    </source>
</evidence>
<keyword evidence="5 6" id="KW-0472">Membrane</keyword>
<reference evidence="7" key="3">
    <citation type="submission" date="2025-09" db="UniProtKB">
        <authorList>
            <consortium name="Ensembl"/>
        </authorList>
    </citation>
    <scope>IDENTIFICATION</scope>
</reference>
<dbReference type="KEGG" id="sfm:108933098"/>
<comment type="subcellular location">
    <subcellularLocation>
        <location evidence="1 6">Membrane</location>
        <topology evidence="1 6">Multi-pass membrane protein</topology>
    </subcellularLocation>
</comment>
<dbReference type="RefSeq" id="XP_018605440.2">
    <property type="nucleotide sequence ID" value="XM_018749924.2"/>
</dbReference>
<evidence type="ECO:0000256" key="1">
    <source>
        <dbReference type="ARBA" id="ARBA00004141"/>
    </source>
</evidence>
<dbReference type="PANTHER" id="PTHR14297">
    <property type="entry name" value="MEMBRANE TRANSPORT PROTEIN XK FAMILY MEMBER"/>
    <property type="match status" value="1"/>
</dbReference>
<dbReference type="PANTHER" id="PTHR14297:SF8">
    <property type="entry name" value="ENDOPLASMIC RETICULUM MEMBRANE ADAPTER PROTEIN XK"/>
    <property type="match status" value="1"/>
</dbReference>
<evidence type="ECO:0000256" key="3">
    <source>
        <dbReference type="ARBA" id="ARBA00022692"/>
    </source>
</evidence>
<dbReference type="Ensembl" id="ENSSFOT00015003865.2">
    <property type="protein sequence ID" value="ENSSFOP00015003801.2"/>
    <property type="gene ID" value="ENSSFOG00015025703.1"/>
</dbReference>
<reference evidence="7 8" key="1">
    <citation type="submission" date="2019-04" db="EMBL/GenBank/DDBJ databases">
        <authorList>
            <consortium name="Wellcome Sanger Institute Data Sharing"/>
        </authorList>
    </citation>
    <scope>NUCLEOTIDE SEQUENCE [LARGE SCALE GENOMIC DNA]</scope>
</reference>
<dbReference type="GO" id="GO:0005886">
    <property type="term" value="C:plasma membrane"/>
    <property type="evidence" value="ECO:0007669"/>
    <property type="project" value="UniProtKB-ARBA"/>
</dbReference>
<accession>A0A8C9R2F8</accession>
<dbReference type="GeneTree" id="ENSGT00390000003231"/>
<feature type="transmembrane region" description="Helical" evidence="6">
    <location>
        <begin position="166"/>
        <end position="185"/>
    </location>
</feature>
<evidence type="ECO:0000256" key="5">
    <source>
        <dbReference type="ARBA" id="ARBA00023136"/>
    </source>
</evidence>
<dbReference type="Proteomes" id="UP000694397">
    <property type="component" value="Chromosome 1"/>
</dbReference>
<dbReference type="CTD" id="7504"/>
<evidence type="ECO:0000313" key="7">
    <source>
        <dbReference type="Ensembl" id="ENSSFOP00015003801.2"/>
    </source>
</evidence>
<sequence>MRPPSSIFVSVSLFTAETAAALYLSTMYRSAGDRIWQALTLLFALAASALVQLALTFVHRDLGRDRPLVLLLHLLQLGPIVRCLEAFSIYGGAGGIEEPYVSITRKKQMARGVQSEEVERQVGQAEGKLVAHRAAFARTSVIQAFLGSAPQLTLQLYICVLQQAVSIGRGTLMVISLLSIVYGALRCNILAIKIKYDDYDVEVRPVAYLCIFLWRSLEIATRVAVLVLFSSVLRIWILPVVLANFLAFFSYPWVLFWRSRSPFPENIEKTLTRVGTAMALGMLTFLYACINVFCWSAVQLKLSDPDLISKSQNWYRMAAYYMLRLVENAALLLLWYTFRTEVYRFVCAPLLMLQLLASYAVAIFFMLIFYQFCHPCRRLFTSNVSQGLWECSHILCLPCRPRPQEVPMDKTGLELPSPHSKEGTQERVVEMNSAVSLSLCSTL</sequence>
<gene>
    <name evidence="7" type="primary">XK</name>
    <name evidence="7" type="synonym">xk</name>
</gene>
<dbReference type="AlphaFoldDB" id="A0A8C9R2F8"/>
<dbReference type="InterPro" id="IPR018629">
    <property type="entry name" value="XK-rel"/>
</dbReference>
<dbReference type="Pfam" id="PF09815">
    <property type="entry name" value="XK-related"/>
    <property type="match status" value="1"/>
</dbReference>
<protein>
    <recommendedName>
        <fullName evidence="6">XK-related protein</fullName>
    </recommendedName>
</protein>
<organism evidence="7 8">
    <name type="scientific">Scleropages formosus</name>
    <name type="common">Asian bonytongue</name>
    <name type="synonym">Osteoglossum formosum</name>
    <dbReference type="NCBI Taxonomy" id="113540"/>
    <lineage>
        <taxon>Eukaryota</taxon>
        <taxon>Metazoa</taxon>
        <taxon>Chordata</taxon>
        <taxon>Craniata</taxon>
        <taxon>Vertebrata</taxon>
        <taxon>Euteleostomi</taxon>
        <taxon>Actinopterygii</taxon>
        <taxon>Neopterygii</taxon>
        <taxon>Teleostei</taxon>
        <taxon>Osteoglossocephala</taxon>
        <taxon>Osteoglossomorpha</taxon>
        <taxon>Osteoglossiformes</taxon>
        <taxon>Osteoglossidae</taxon>
        <taxon>Scleropages</taxon>
    </lineage>
</organism>
<evidence type="ECO:0000256" key="4">
    <source>
        <dbReference type="ARBA" id="ARBA00022989"/>
    </source>
</evidence>
<keyword evidence="3 6" id="KW-0812">Transmembrane</keyword>
<name>A0A8C9R2F8_SCLFO</name>
<keyword evidence="8" id="KW-1185">Reference proteome</keyword>
<reference evidence="7" key="2">
    <citation type="submission" date="2025-08" db="UniProtKB">
        <authorList>
            <consortium name="Ensembl"/>
        </authorList>
    </citation>
    <scope>IDENTIFICATION</scope>
</reference>
<feature type="transmembrane region" description="Helical" evidence="6">
    <location>
        <begin position="277"/>
        <end position="298"/>
    </location>
</feature>